<organism evidence="2 3">
    <name type="scientific">Rhodosorus marinus</name>
    <dbReference type="NCBI Taxonomy" id="101924"/>
    <lineage>
        <taxon>Eukaryota</taxon>
        <taxon>Rhodophyta</taxon>
        <taxon>Stylonematophyceae</taxon>
        <taxon>Stylonematales</taxon>
        <taxon>Stylonemataceae</taxon>
        <taxon>Rhodosorus</taxon>
    </lineage>
</organism>
<dbReference type="EMBL" id="JAMWBK010000004">
    <property type="protein sequence ID" value="KAJ8906136.1"/>
    <property type="molecule type" value="Genomic_DNA"/>
</dbReference>
<dbReference type="CDD" id="cd19099">
    <property type="entry name" value="AKR_unchar"/>
    <property type="match status" value="1"/>
</dbReference>
<evidence type="ECO:0000313" key="3">
    <source>
        <dbReference type="Proteomes" id="UP001157974"/>
    </source>
</evidence>
<reference evidence="2 3" key="1">
    <citation type="journal article" date="2023" name="Nat. Commun.">
        <title>Origin of minicircular mitochondrial genomes in red algae.</title>
        <authorList>
            <person name="Lee Y."/>
            <person name="Cho C.H."/>
            <person name="Lee Y.M."/>
            <person name="Park S.I."/>
            <person name="Yang J.H."/>
            <person name="West J.A."/>
            <person name="Bhattacharya D."/>
            <person name="Yoon H.S."/>
        </authorList>
    </citation>
    <scope>NUCLEOTIDE SEQUENCE [LARGE SCALE GENOMIC DNA]</scope>
    <source>
        <strain evidence="2 3">CCMP1338</strain>
        <tissue evidence="2">Whole cell</tissue>
    </source>
</reference>
<dbReference type="InterPro" id="IPR036812">
    <property type="entry name" value="NAD(P)_OxRdtase_dom_sf"/>
</dbReference>
<proteinExistence type="predicted"/>
<evidence type="ECO:0000259" key="1">
    <source>
        <dbReference type="Pfam" id="PF00248"/>
    </source>
</evidence>
<feature type="domain" description="NADP-dependent oxidoreductase" evidence="1">
    <location>
        <begin position="34"/>
        <end position="220"/>
    </location>
</feature>
<dbReference type="GO" id="GO:0005829">
    <property type="term" value="C:cytosol"/>
    <property type="evidence" value="ECO:0007669"/>
    <property type="project" value="TreeGrafter"/>
</dbReference>
<dbReference type="PANTHER" id="PTHR42686:SF1">
    <property type="entry name" value="GH17980P-RELATED"/>
    <property type="match status" value="1"/>
</dbReference>
<evidence type="ECO:0000313" key="2">
    <source>
        <dbReference type="EMBL" id="KAJ8906136.1"/>
    </source>
</evidence>
<dbReference type="InterPro" id="IPR023210">
    <property type="entry name" value="NADP_OxRdtase_dom"/>
</dbReference>
<dbReference type="Proteomes" id="UP001157974">
    <property type="component" value="Unassembled WGS sequence"/>
</dbReference>
<gene>
    <name evidence="2" type="ORF">NDN08_002633</name>
</gene>
<protein>
    <recommendedName>
        <fullName evidence="1">NADP-dependent oxidoreductase domain-containing protein</fullName>
    </recommendedName>
</protein>
<dbReference type="PANTHER" id="PTHR42686">
    <property type="entry name" value="GH17980P-RELATED"/>
    <property type="match status" value="1"/>
</dbReference>
<dbReference type="SUPFAM" id="SSF51430">
    <property type="entry name" value="NAD(P)-linked oxidoreductase"/>
    <property type="match status" value="1"/>
</dbReference>
<name>A0AAV8UX11_9RHOD</name>
<dbReference type="InterPro" id="IPR020471">
    <property type="entry name" value="AKR"/>
</dbReference>
<dbReference type="Pfam" id="PF00248">
    <property type="entry name" value="Aldo_ket_red"/>
    <property type="match status" value="1"/>
</dbReference>
<keyword evidence="3" id="KW-1185">Reference proteome</keyword>
<dbReference type="AlphaFoldDB" id="A0AAV8UX11"/>
<sequence length="464" mass="52119">MLLFVGNVAGVSGCRTWKRRRWISVSMAVVDPGRIGLGGYRLSNDIQKHRRALETALVSGVQVVDTAASWGDGRSEQLIGEVLEKLLSESKVSREEVLIVSKAGYLEGFELRNLQQQNRIPENTVPFSTEGLYSLDPEFLKSQISSSLQRLRTDYVDYYLLQNPEVLLEGLLVLDDITTKEDTRIQAKQDQFAKHLEDAFAVLENQCQSGRIRGYGISSNVFVETWNDNPIGIACDQLLSLAKSAAYRVGAETHHFKVIQMPANLLERSAFDCNGAAGWAKRNEIRVGITRPFNAYSDARNCSMRLTRAFPVTAYELELEKILQNLNDNGMEDLAAVLKQCDSMKGEFFSIVDFQNTMSASIMPYITELLKQKQEINAVLVSEANGFFDTLQNWIAYNRYEAVVEEVRLLESVGAFGDLKWGKDESLHHFAVRWLLGQLDQADFVLVGMGTESHVRDMLALNVP</sequence>
<accession>A0AAV8UX11</accession>
<comment type="caution">
    <text evidence="2">The sequence shown here is derived from an EMBL/GenBank/DDBJ whole genome shotgun (WGS) entry which is preliminary data.</text>
</comment>
<dbReference type="Gene3D" id="3.20.20.100">
    <property type="entry name" value="NADP-dependent oxidoreductase domain"/>
    <property type="match status" value="1"/>
</dbReference>
<dbReference type="GO" id="GO:0016491">
    <property type="term" value="F:oxidoreductase activity"/>
    <property type="evidence" value="ECO:0007669"/>
    <property type="project" value="InterPro"/>
</dbReference>